<reference evidence="8" key="2">
    <citation type="journal article" date="2021" name="PeerJ">
        <title>Extensive microbial diversity within the chicken gut microbiome revealed by metagenomics and culture.</title>
        <authorList>
            <person name="Gilroy R."/>
            <person name="Ravi A."/>
            <person name="Getino M."/>
            <person name="Pursley I."/>
            <person name="Horton D.L."/>
            <person name="Alikhan N.F."/>
            <person name="Baker D."/>
            <person name="Gharbi K."/>
            <person name="Hall N."/>
            <person name="Watson M."/>
            <person name="Adriaenssens E.M."/>
            <person name="Foster-Nyarko E."/>
            <person name="Jarju S."/>
            <person name="Secka A."/>
            <person name="Antonio M."/>
            <person name="Oren A."/>
            <person name="Chaudhuri R.R."/>
            <person name="La Ragione R."/>
            <person name="Hildebrand F."/>
            <person name="Pallen M.J."/>
        </authorList>
    </citation>
    <scope>NUCLEOTIDE SEQUENCE</scope>
    <source>
        <strain evidence="8">CHK193-30670</strain>
    </source>
</reference>
<dbReference type="GO" id="GO:0006508">
    <property type="term" value="P:proteolysis"/>
    <property type="evidence" value="ECO:0007669"/>
    <property type="project" value="UniProtKB-KW"/>
</dbReference>
<feature type="transmembrane region" description="Helical" evidence="7">
    <location>
        <begin position="12"/>
        <end position="28"/>
    </location>
</feature>
<feature type="transmembrane region" description="Helical" evidence="7">
    <location>
        <begin position="155"/>
        <end position="174"/>
    </location>
</feature>
<gene>
    <name evidence="8" type="ORF">IAB68_00175</name>
</gene>
<evidence type="ECO:0000256" key="2">
    <source>
        <dbReference type="ARBA" id="ARBA00007931"/>
    </source>
</evidence>
<evidence type="ECO:0008006" key="10">
    <source>
        <dbReference type="Google" id="ProtNLM"/>
    </source>
</evidence>
<organism evidence="8 9">
    <name type="scientific">Candidatus Aphodocola excrementigallinarum</name>
    <dbReference type="NCBI Taxonomy" id="2840670"/>
    <lineage>
        <taxon>Bacteria</taxon>
        <taxon>Bacillati</taxon>
        <taxon>Bacillota</taxon>
        <taxon>Bacilli</taxon>
        <taxon>Candidatus Aphodocola</taxon>
    </lineage>
</organism>
<feature type="transmembrane region" description="Helical" evidence="7">
    <location>
        <begin position="121"/>
        <end position="143"/>
    </location>
</feature>
<feature type="transmembrane region" description="Helical" evidence="7">
    <location>
        <begin position="180"/>
        <end position="197"/>
    </location>
</feature>
<evidence type="ECO:0000256" key="1">
    <source>
        <dbReference type="ARBA" id="ARBA00001947"/>
    </source>
</evidence>
<dbReference type="PANTHER" id="PTHR39188:SF3">
    <property type="entry name" value="STAGE IV SPORULATION PROTEIN FB"/>
    <property type="match status" value="1"/>
</dbReference>
<evidence type="ECO:0000256" key="5">
    <source>
        <dbReference type="ARBA" id="ARBA00022833"/>
    </source>
</evidence>
<dbReference type="Proteomes" id="UP000824074">
    <property type="component" value="Unassembled WGS sequence"/>
</dbReference>
<evidence type="ECO:0000313" key="8">
    <source>
        <dbReference type="EMBL" id="HIU39705.1"/>
    </source>
</evidence>
<dbReference type="EMBL" id="DVMT01000003">
    <property type="protein sequence ID" value="HIU39705.1"/>
    <property type="molecule type" value="Genomic_DNA"/>
</dbReference>
<accession>A0A9D1IMJ7</accession>
<dbReference type="AlphaFoldDB" id="A0A9D1IMJ7"/>
<keyword evidence="7" id="KW-0472">Membrane</keyword>
<comment type="cofactor">
    <cofactor evidence="1">
        <name>Zn(2+)</name>
        <dbReference type="ChEBI" id="CHEBI:29105"/>
    </cofactor>
</comment>
<keyword evidence="6" id="KW-0482">Metalloprotease</keyword>
<comment type="similarity">
    <text evidence="2">Belongs to the peptidase M50B family.</text>
</comment>
<evidence type="ECO:0000256" key="6">
    <source>
        <dbReference type="ARBA" id="ARBA00023049"/>
    </source>
</evidence>
<keyword evidence="7" id="KW-1133">Transmembrane helix</keyword>
<evidence type="ECO:0000256" key="3">
    <source>
        <dbReference type="ARBA" id="ARBA00022670"/>
    </source>
</evidence>
<keyword evidence="4" id="KW-0378">Hydrolase</keyword>
<evidence type="ECO:0000313" key="9">
    <source>
        <dbReference type="Proteomes" id="UP000824074"/>
    </source>
</evidence>
<keyword evidence="5" id="KW-0862">Zinc</keyword>
<sequence>MIAICRKVKFSPFFLLIIFIAFLSGLFYDVLSFLFVIIMHEIGHIITSLIFKWNVKRVDITLCGGFITYDDKLDKPFKEEFLVSISGFLAQGLLFIILFTLNKTYVIDASSFFMINKYSLAIFLFNLLPIYPLDGSKILSVILNVLMPYKRSLKCLFYVSLLIIILIVVTILLKDVKIEASYVIIFSFIIKKLISLYKDIPHLFNRLLFERYIYYYPDINKYNYIKGNNLSLFKRRRKNYFYINGHYHSERSILKERFD</sequence>
<dbReference type="GO" id="GO:0008237">
    <property type="term" value="F:metallopeptidase activity"/>
    <property type="evidence" value="ECO:0007669"/>
    <property type="project" value="UniProtKB-KW"/>
</dbReference>
<evidence type="ECO:0000256" key="4">
    <source>
        <dbReference type="ARBA" id="ARBA00022801"/>
    </source>
</evidence>
<protein>
    <recommendedName>
        <fullName evidence="10">Stage IV sporulation protein FB</fullName>
    </recommendedName>
</protein>
<name>A0A9D1IMJ7_9FIRM</name>
<reference evidence="8" key="1">
    <citation type="submission" date="2020-10" db="EMBL/GenBank/DDBJ databases">
        <authorList>
            <person name="Gilroy R."/>
        </authorList>
    </citation>
    <scope>NUCLEOTIDE SEQUENCE</scope>
    <source>
        <strain evidence="8">CHK193-30670</strain>
    </source>
</reference>
<dbReference type="PANTHER" id="PTHR39188">
    <property type="entry name" value="MEMBRANE-ASSOCIATED ZINC METALLOPROTEASE M50B"/>
    <property type="match status" value="1"/>
</dbReference>
<keyword evidence="7" id="KW-0812">Transmembrane</keyword>
<evidence type="ECO:0000256" key="7">
    <source>
        <dbReference type="SAM" id="Phobius"/>
    </source>
</evidence>
<keyword evidence="3" id="KW-0645">Protease</keyword>
<proteinExistence type="inferred from homology"/>
<feature type="transmembrane region" description="Helical" evidence="7">
    <location>
        <begin position="81"/>
        <end position="101"/>
    </location>
</feature>
<comment type="caution">
    <text evidence="8">The sequence shown here is derived from an EMBL/GenBank/DDBJ whole genome shotgun (WGS) entry which is preliminary data.</text>
</comment>